<protein>
    <submittedName>
        <fullName evidence="2">Uncharacterized protein</fullName>
    </submittedName>
</protein>
<gene>
    <name evidence="2" type="ORF">AVEN_10815_1</name>
</gene>
<organism evidence="2 3">
    <name type="scientific">Araneus ventricosus</name>
    <name type="common">Orbweaver spider</name>
    <name type="synonym">Epeira ventricosa</name>
    <dbReference type="NCBI Taxonomy" id="182803"/>
    <lineage>
        <taxon>Eukaryota</taxon>
        <taxon>Metazoa</taxon>
        <taxon>Ecdysozoa</taxon>
        <taxon>Arthropoda</taxon>
        <taxon>Chelicerata</taxon>
        <taxon>Arachnida</taxon>
        <taxon>Araneae</taxon>
        <taxon>Araneomorphae</taxon>
        <taxon>Entelegynae</taxon>
        <taxon>Araneoidea</taxon>
        <taxon>Araneidae</taxon>
        <taxon>Araneus</taxon>
    </lineage>
</organism>
<reference evidence="2 3" key="1">
    <citation type="journal article" date="2019" name="Sci. Rep.">
        <title>Orb-weaving spider Araneus ventricosus genome elucidates the spidroin gene catalogue.</title>
        <authorList>
            <person name="Kono N."/>
            <person name="Nakamura H."/>
            <person name="Ohtoshi R."/>
            <person name="Moran D.A.P."/>
            <person name="Shinohara A."/>
            <person name="Yoshida Y."/>
            <person name="Fujiwara M."/>
            <person name="Mori M."/>
            <person name="Tomita M."/>
            <person name="Arakawa K."/>
        </authorList>
    </citation>
    <scope>NUCLEOTIDE SEQUENCE [LARGE SCALE GENOMIC DNA]</scope>
</reference>
<keyword evidence="1" id="KW-0472">Membrane</keyword>
<evidence type="ECO:0000313" key="2">
    <source>
        <dbReference type="EMBL" id="GBN63488.1"/>
    </source>
</evidence>
<dbReference type="Proteomes" id="UP000499080">
    <property type="component" value="Unassembled WGS sequence"/>
</dbReference>
<feature type="transmembrane region" description="Helical" evidence="1">
    <location>
        <begin position="21"/>
        <end position="38"/>
    </location>
</feature>
<evidence type="ECO:0000256" key="1">
    <source>
        <dbReference type="SAM" id="Phobius"/>
    </source>
</evidence>
<keyword evidence="1" id="KW-1133">Transmembrane helix</keyword>
<keyword evidence="1" id="KW-0812">Transmembrane</keyword>
<keyword evidence="3" id="KW-1185">Reference proteome</keyword>
<sequence>MRQCCCVSLKADGCNRTTCDLGVAVCFMCISVLVSSIVNKRGKIKELPTQAVFEPAHSKIEVQQGTTGVQSAATELEVIGCSSESPTKATYKRKVAELGDIIAEKEQSYGHSL</sequence>
<accession>A0A4Y2QJM0</accession>
<dbReference type="AlphaFoldDB" id="A0A4Y2QJM0"/>
<comment type="caution">
    <text evidence="2">The sequence shown here is derived from an EMBL/GenBank/DDBJ whole genome shotgun (WGS) entry which is preliminary data.</text>
</comment>
<dbReference type="EMBL" id="BGPR01139032">
    <property type="protein sequence ID" value="GBN63488.1"/>
    <property type="molecule type" value="Genomic_DNA"/>
</dbReference>
<evidence type="ECO:0000313" key="3">
    <source>
        <dbReference type="Proteomes" id="UP000499080"/>
    </source>
</evidence>
<proteinExistence type="predicted"/>
<name>A0A4Y2QJM0_ARAVE</name>